<feature type="transmembrane region" description="Helical" evidence="1">
    <location>
        <begin position="110"/>
        <end position="129"/>
    </location>
</feature>
<reference evidence="2 3" key="1">
    <citation type="submission" date="2022-05" db="EMBL/GenBank/DDBJ databases">
        <authorList>
            <consortium name="Genoscope - CEA"/>
            <person name="William W."/>
        </authorList>
    </citation>
    <scope>NUCLEOTIDE SEQUENCE [LARGE SCALE GENOMIC DNA]</scope>
</reference>
<comment type="caution">
    <text evidence="2">The sequence shown here is derived from an EMBL/GenBank/DDBJ whole genome shotgun (WGS) entry which is preliminary data.</text>
</comment>
<dbReference type="Proteomes" id="UP001159428">
    <property type="component" value="Unassembled WGS sequence"/>
</dbReference>
<keyword evidence="3" id="KW-1185">Reference proteome</keyword>
<dbReference type="InterPro" id="IPR010530">
    <property type="entry name" value="B12D"/>
</dbReference>
<feature type="transmembrane region" description="Helical" evidence="1">
    <location>
        <begin position="12"/>
        <end position="31"/>
    </location>
</feature>
<dbReference type="AlphaFoldDB" id="A0AAU9XQ98"/>
<keyword evidence="1" id="KW-0472">Membrane</keyword>
<name>A0AAU9XQ98_9CNID</name>
<dbReference type="EMBL" id="CALNXJ010000056">
    <property type="protein sequence ID" value="CAH3154740.1"/>
    <property type="molecule type" value="Genomic_DNA"/>
</dbReference>
<keyword evidence="1" id="KW-1133">Transmembrane helix</keyword>
<feature type="transmembrane region" description="Helical" evidence="1">
    <location>
        <begin position="62"/>
        <end position="81"/>
    </location>
</feature>
<evidence type="ECO:0000313" key="3">
    <source>
        <dbReference type="Proteomes" id="UP001159428"/>
    </source>
</evidence>
<keyword evidence="1" id="KW-0812">Transmembrane</keyword>
<dbReference type="Pfam" id="PF06522">
    <property type="entry name" value="B12D"/>
    <property type="match status" value="3"/>
</dbReference>
<gene>
    <name evidence="2" type="ORF">PMEA_00027688</name>
</gene>
<evidence type="ECO:0000313" key="2">
    <source>
        <dbReference type="EMBL" id="CAH3154740.1"/>
    </source>
</evidence>
<evidence type="ECO:0008006" key="4">
    <source>
        <dbReference type="Google" id="ProtNLM"/>
    </source>
</evidence>
<protein>
    <recommendedName>
        <fullName evidence="4">NADH dehydrogenase [ubiquinone] 1 alpha subcomplex subunit 4</fullName>
    </recommendedName>
</protein>
<evidence type="ECO:0000256" key="1">
    <source>
        <dbReference type="SAM" id="Phobius"/>
    </source>
</evidence>
<sequence length="177" mass="19851">MVLSAITKAPEIIPLLVIMGTATTGATAFLIRQATKNPEACWDKKNNPHPWLNIKPDEQVKLTPLFVIIGAGCAGAVAFTIRQATKNPEARRETLTAKMAFTYLRKHPELIPLFVVVGAGCVGAGYYLMRLATKNPDATWDRKNNPYPWQNIKHDQCLKFYTHTDYSKLENKRPNID</sequence>
<proteinExistence type="predicted"/>
<accession>A0AAU9XQ98</accession>
<dbReference type="PANTHER" id="PTHR14256:SF1">
    <property type="entry name" value="GEO09626P1"/>
    <property type="match status" value="1"/>
</dbReference>
<organism evidence="2 3">
    <name type="scientific">Pocillopora meandrina</name>
    <dbReference type="NCBI Taxonomy" id="46732"/>
    <lineage>
        <taxon>Eukaryota</taxon>
        <taxon>Metazoa</taxon>
        <taxon>Cnidaria</taxon>
        <taxon>Anthozoa</taxon>
        <taxon>Hexacorallia</taxon>
        <taxon>Scleractinia</taxon>
        <taxon>Astrocoeniina</taxon>
        <taxon>Pocilloporidae</taxon>
        <taxon>Pocillopora</taxon>
    </lineage>
</organism>
<dbReference type="PANTHER" id="PTHR14256">
    <property type="entry name" value="NADH-UBIQUINONE OXIDOREDUCTASE MLRQ SUBUNIT"/>
    <property type="match status" value="1"/>
</dbReference>